<organism evidence="1">
    <name type="scientific">Schistosoma japonicum</name>
    <name type="common">Blood fluke</name>
    <dbReference type="NCBI Taxonomy" id="6182"/>
    <lineage>
        <taxon>Eukaryota</taxon>
        <taxon>Metazoa</taxon>
        <taxon>Spiralia</taxon>
        <taxon>Lophotrochozoa</taxon>
        <taxon>Platyhelminthes</taxon>
        <taxon>Trematoda</taxon>
        <taxon>Digenea</taxon>
        <taxon>Strigeidida</taxon>
        <taxon>Schistosomatoidea</taxon>
        <taxon>Schistosomatidae</taxon>
        <taxon>Schistosoma</taxon>
    </lineage>
</organism>
<dbReference type="AlphaFoldDB" id="Q86E28"/>
<proteinExistence type="evidence at transcript level"/>
<evidence type="ECO:0000313" key="1">
    <source>
        <dbReference type="EMBL" id="AAP06429.1"/>
    </source>
</evidence>
<protein>
    <submittedName>
        <fullName evidence="1">Clone ZZZ294 mRNA sequence</fullName>
    </submittedName>
</protein>
<accession>Q86E28</accession>
<sequence length="122" mass="14124">MGRTRDQYHRGSTIYIEGTFASDLLKEIYNLPRSNFFRYLQIRDYVRKHLPTFRNAKPSMFDGCMNICPTSGKLISRLYDAFQSVSTPSTDAIKAKWEEKLGTNISVADWEESLGVYPHLLH</sequence>
<name>Q86E28_SCHJA</name>
<reference evidence="1" key="1">
    <citation type="journal article" date="2003" name="Nat. Genet.">
        <title>Evolutionary and biomedical implications of a Schistosoma japonicum complementary DNA resource.</title>
        <authorList>
            <person name="Hu W."/>
            <person name="Yan Q."/>
            <person name="Shen D.K."/>
            <person name="Liu F."/>
            <person name="Zhu Z.D."/>
            <person name="Song H.D."/>
            <person name="Xu X.R."/>
            <person name="Wang Z.J."/>
            <person name="Rong Y.P."/>
            <person name="Zeng L.C."/>
            <person name="Wu J."/>
            <person name="Zhang X."/>
            <person name="Wang J.J."/>
            <person name="Xu X.N."/>
            <person name="Wang S.Y."/>
            <person name="Fu G."/>
            <person name="Zhang X.L."/>
            <person name="Wang Z.Q."/>
            <person name="Brindley P.J."/>
            <person name="McManus D.P."/>
            <person name="Xue C.L."/>
            <person name="Feng Z."/>
            <person name="Chen Z."/>
            <person name="Han Z.G."/>
        </authorList>
    </citation>
    <scope>NUCLEOTIDE SEQUENCE</scope>
</reference>
<dbReference type="EMBL" id="AY223392">
    <property type="protein sequence ID" value="AAP06429.1"/>
    <property type="molecule type" value="mRNA"/>
</dbReference>